<dbReference type="Proteomes" id="UP001454036">
    <property type="component" value="Unassembled WGS sequence"/>
</dbReference>
<dbReference type="AlphaFoldDB" id="A0AAV3PQS9"/>
<comment type="caution">
    <text evidence="1">The sequence shown here is derived from an EMBL/GenBank/DDBJ whole genome shotgun (WGS) entry which is preliminary data.</text>
</comment>
<organism evidence="1 2">
    <name type="scientific">Lithospermum erythrorhizon</name>
    <name type="common">Purple gromwell</name>
    <name type="synonym">Lithospermum officinale var. erythrorhizon</name>
    <dbReference type="NCBI Taxonomy" id="34254"/>
    <lineage>
        <taxon>Eukaryota</taxon>
        <taxon>Viridiplantae</taxon>
        <taxon>Streptophyta</taxon>
        <taxon>Embryophyta</taxon>
        <taxon>Tracheophyta</taxon>
        <taxon>Spermatophyta</taxon>
        <taxon>Magnoliopsida</taxon>
        <taxon>eudicotyledons</taxon>
        <taxon>Gunneridae</taxon>
        <taxon>Pentapetalae</taxon>
        <taxon>asterids</taxon>
        <taxon>lamiids</taxon>
        <taxon>Boraginales</taxon>
        <taxon>Boraginaceae</taxon>
        <taxon>Boraginoideae</taxon>
        <taxon>Lithospermeae</taxon>
        <taxon>Lithospermum</taxon>
    </lineage>
</organism>
<dbReference type="CDD" id="cd09272">
    <property type="entry name" value="RNase_HI_RT_Ty1"/>
    <property type="match status" value="1"/>
</dbReference>
<evidence type="ECO:0000313" key="1">
    <source>
        <dbReference type="EMBL" id="GAA0152568.1"/>
    </source>
</evidence>
<evidence type="ECO:0000313" key="2">
    <source>
        <dbReference type="Proteomes" id="UP001454036"/>
    </source>
</evidence>
<dbReference type="PANTHER" id="PTHR11439:SF517">
    <property type="entry name" value="CYSTEINE-RICH RLK (RECEPTOR-LIKE PROTEIN KINASE) 8"/>
    <property type="match status" value="1"/>
</dbReference>
<evidence type="ECO:0008006" key="3">
    <source>
        <dbReference type="Google" id="ProtNLM"/>
    </source>
</evidence>
<accession>A0AAV3PQS9</accession>
<gene>
    <name evidence="1" type="ORF">LIER_37515</name>
</gene>
<sequence>MDDCNLVCNPISPGAKVNKDANGKAVDDTLFKEIVGSLMYLTTTRPNLMYMTSLIRRYKTYKMHMQVTKRALSDYVGDNDDRRSTSGYVFLHSAGGVAWSSKKQPIVTLSTTEAEYVAAAFYTCRALWMKGILEEIRYRKLQCINIKDLSKERKVVLEHCGTEDQVADIMTKPLKLEIFLKLTNMLGMKEITEVN</sequence>
<name>A0AAV3PQS9_LITER</name>
<keyword evidence="2" id="KW-1185">Reference proteome</keyword>
<dbReference type="EMBL" id="BAABME010018094">
    <property type="protein sequence ID" value="GAA0152568.1"/>
    <property type="molecule type" value="Genomic_DNA"/>
</dbReference>
<protein>
    <recommendedName>
        <fullName evidence="3">Retrovirus-related Pol polyprotein from transposon TNT 1-94</fullName>
    </recommendedName>
</protein>
<reference evidence="1 2" key="1">
    <citation type="submission" date="2024-01" db="EMBL/GenBank/DDBJ databases">
        <title>The complete chloroplast genome sequence of Lithospermum erythrorhizon: insights into the phylogenetic relationship among Boraginaceae species and the maternal lineages of purple gromwells.</title>
        <authorList>
            <person name="Okada T."/>
            <person name="Watanabe K."/>
        </authorList>
    </citation>
    <scope>NUCLEOTIDE SEQUENCE [LARGE SCALE GENOMIC DNA]</scope>
</reference>
<proteinExistence type="predicted"/>
<dbReference type="PANTHER" id="PTHR11439">
    <property type="entry name" value="GAG-POL-RELATED RETROTRANSPOSON"/>
    <property type="match status" value="1"/>
</dbReference>